<dbReference type="InterPro" id="IPR017853">
    <property type="entry name" value="GH"/>
</dbReference>
<reference evidence="5" key="1">
    <citation type="journal article" date="2021" name="G3 (Bethesda)">
        <title>Genome and transcriptome analysis of the beet armyworm Spodoptera exigua reveals targets for pest control. .</title>
        <authorList>
            <person name="Simon S."/>
            <person name="Breeschoten T."/>
            <person name="Jansen H.J."/>
            <person name="Dirks R.P."/>
            <person name="Schranz M.E."/>
            <person name="Ros V.I.D."/>
        </authorList>
    </citation>
    <scope>NUCLEOTIDE SEQUENCE</scope>
    <source>
        <strain evidence="5">TB_SE_WUR_2020</strain>
    </source>
</reference>
<dbReference type="GO" id="GO:0008422">
    <property type="term" value="F:beta-glucosidase activity"/>
    <property type="evidence" value="ECO:0007669"/>
    <property type="project" value="TreeGrafter"/>
</dbReference>
<organism evidence="5 6">
    <name type="scientific">Spodoptera exigua</name>
    <name type="common">Beet armyworm</name>
    <name type="synonym">Noctua fulgens</name>
    <dbReference type="NCBI Taxonomy" id="7107"/>
    <lineage>
        <taxon>Eukaryota</taxon>
        <taxon>Metazoa</taxon>
        <taxon>Ecdysozoa</taxon>
        <taxon>Arthropoda</taxon>
        <taxon>Hexapoda</taxon>
        <taxon>Insecta</taxon>
        <taxon>Pterygota</taxon>
        <taxon>Neoptera</taxon>
        <taxon>Endopterygota</taxon>
        <taxon>Lepidoptera</taxon>
        <taxon>Glossata</taxon>
        <taxon>Ditrysia</taxon>
        <taxon>Noctuoidea</taxon>
        <taxon>Noctuidae</taxon>
        <taxon>Amphipyrinae</taxon>
        <taxon>Spodoptera</taxon>
    </lineage>
</organism>
<accession>A0A922SFF7</accession>
<evidence type="ECO:0000256" key="3">
    <source>
        <dbReference type="ARBA" id="ARBA00023295"/>
    </source>
</evidence>
<dbReference type="GO" id="GO:0005975">
    <property type="term" value="P:carbohydrate metabolic process"/>
    <property type="evidence" value="ECO:0007669"/>
    <property type="project" value="InterPro"/>
</dbReference>
<gene>
    <name evidence="5" type="ORF">HF086_017222</name>
</gene>
<keyword evidence="3" id="KW-0326">Glycosidase</keyword>
<dbReference type="PANTHER" id="PTHR10353">
    <property type="entry name" value="GLYCOSYL HYDROLASE"/>
    <property type="match status" value="1"/>
</dbReference>
<dbReference type="Pfam" id="PF00232">
    <property type="entry name" value="Glyco_hydro_1"/>
    <property type="match status" value="1"/>
</dbReference>
<evidence type="ECO:0000256" key="4">
    <source>
        <dbReference type="RuleBase" id="RU003690"/>
    </source>
</evidence>
<dbReference type="PANTHER" id="PTHR10353:SF36">
    <property type="entry name" value="LP05116P"/>
    <property type="match status" value="1"/>
</dbReference>
<dbReference type="PRINTS" id="PR00131">
    <property type="entry name" value="GLHYDRLASE1"/>
</dbReference>
<dbReference type="EMBL" id="JACEFF010000584">
    <property type="protein sequence ID" value="KAH9634923.1"/>
    <property type="molecule type" value="Genomic_DNA"/>
</dbReference>
<comment type="similarity">
    <text evidence="1 4">Belongs to the glycosyl hydrolase 1 family.</text>
</comment>
<dbReference type="SUPFAM" id="SSF51445">
    <property type="entry name" value="(Trans)glycosidases"/>
    <property type="match status" value="1"/>
</dbReference>
<protein>
    <recommendedName>
        <fullName evidence="7">Beta-glucosidase</fullName>
    </recommendedName>
</protein>
<name>A0A922SFF7_SPOEX</name>
<comment type="caution">
    <text evidence="5">The sequence shown here is derived from an EMBL/GenBank/DDBJ whole genome shotgun (WGS) entry which is preliminary data.</text>
</comment>
<evidence type="ECO:0008006" key="7">
    <source>
        <dbReference type="Google" id="ProtNLM"/>
    </source>
</evidence>
<evidence type="ECO:0000256" key="2">
    <source>
        <dbReference type="ARBA" id="ARBA00022801"/>
    </source>
</evidence>
<keyword evidence="2" id="KW-0378">Hydrolase</keyword>
<dbReference type="Gene3D" id="3.20.20.80">
    <property type="entry name" value="Glycosidases"/>
    <property type="match status" value="1"/>
</dbReference>
<dbReference type="InterPro" id="IPR001360">
    <property type="entry name" value="Glyco_hydro_1"/>
</dbReference>
<evidence type="ECO:0000313" key="6">
    <source>
        <dbReference type="Proteomes" id="UP000814243"/>
    </source>
</evidence>
<dbReference type="Proteomes" id="UP000814243">
    <property type="component" value="Unassembled WGS sequence"/>
</dbReference>
<evidence type="ECO:0000256" key="1">
    <source>
        <dbReference type="ARBA" id="ARBA00010838"/>
    </source>
</evidence>
<evidence type="ECO:0000313" key="5">
    <source>
        <dbReference type="EMBL" id="KAH9634923.1"/>
    </source>
</evidence>
<proteinExistence type="inferred from homology"/>
<dbReference type="AlphaFoldDB" id="A0A922SFF7"/>
<sequence>MRQAQWGIYAEPIFSSEGGFPKEFSERIAEKSAQQRFPRSRLPEFTEEEKAFVKGSADFFGVNHYTTVKVSATKSKQFFSAPSMMDDVNVGYYFPEEYPASASPWLKLAPNSIYHALIHLKEKYNSPTFYITENGWSTYPDSGLIDDDRITYYRAAWESALNALDAGSMLRPVPSGLPRSSSHTHR</sequence>